<evidence type="ECO:0000313" key="2">
    <source>
        <dbReference type="Proteomes" id="UP000229385"/>
    </source>
</evidence>
<dbReference type="EMBL" id="PFWU01000040">
    <property type="protein sequence ID" value="PJA45399.1"/>
    <property type="molecule type" value="Genomic_DNA"/>
</dbReference>
<name>A0A2M7XC20_9BACT</name>
<proteinExistence type="predicted"/>
<reference evidence="2" key="1">
    <citation type="submission" date="2017-09" db="EMBL/GenBank/DDBJ databases">
        <title>Depth-based differentiation of microbial function through sediment-hosted aquifers and enrichment of novel symbionts in the deep terrestrial subsurface.</title>
        <authorList>
            <person name="Probst A.J."/>
            <person name="Ladd B."/>
            <person name="Jarett J.K."/>
            <person name="Geller-Mcgrath D.E."/>
            <person name="Sieber C.M.K."/>
            <person name="Emerson J.B."/>
            <person name="Anantharaman K."/>
            <person name="Thomas B.C."/>
            <person name="Malmstrom R."/>
            <person name="Stieglmeier M."/>
            <person name="Klingl A."/>
            <person name="Woyke T."/>
            <person name="Ryan C.M."/>
            <person name="Banfield J.F."/>
        </authorList>
    </citation>
    <scope>NUCLEOTIDE SEQUENCE [LARGE SCALE GENOMIC DNA]</scope>
</reference>
<protein>
    <submittedName>
        <fullName evidence="1">Uncharacterized protein</fullName>
    </submittedName>
</protein>
<organism evidence="1 2">
    <name type="scientific">Candidatus Uhrbacteria bacterium CG_4_9_14_3_um_filter_50_9</name>
    <dbReference type="NCBI Taxonomy" id="1975035"/>
    <lineage>
        <taxon>Bacteria</taxon>
        <taxon>Candidatus Uhriibacteriota</taxon>
    </lineage>
</organism>
<gene>
    <name evidence="1" type="ORF">CO174_03335</name>
</gene>
<accession>A0A2M7XC20</accession>
<comment type="caution">
    <text evidence="1">The sequence shown here is derived from an EMBL/GenBank/DDBJ whole genome shotgun (WGS) entry which is preliminary data.</text>
</comment>
<dbReference type="Proteomes" id="UP000229385">
    <property type="component" value="Unassembled WGS sequence"/>
</dbReference>
<evidence type="ECO:0000313" key="1">
    <source>
        <dbReference type="EMBL" id="PJA45399.1"/>
    </source>
</evidence>
<dbReference type="AlphaFoldDB" id="A0A2M7XC20"/>
<sequence>MKPAINPVTGTRSIDEQVPMVDQQRLLVFIDRKTEVVTCVDTLELGPGVHTHIGIHDRVPLGAVIVRTRGAKGGIPICVVYRDLLRAMRGEGYAEDYYDEEIPTLTMALGDAHWALQAVHDSDDLRDPEMVAEREERLIAIIRLAAEGSSEYKERAGANAERALQLLDKLGRGNPMAAAMANWGVTVQLDKQLLQALGAGARVSKSHLAIVQALTRIWESIRHADIELASMGRWWSPGRKQPLDLAQAVRLASRVERIAAPLKLIHAAPYAQMPLMLVLADQLDELGRMLCDEERFMNAGPLVHLIRESLGLLLIHRRLAQALIVPAKARRFKRAFTDIEVQKLNDDVHTLLTEVRVMEHSLSLGNPGLISSRLVVGLSEALYGVFRQFQADEVSPEKVYEGLQGVLDLYKTH</sequence>